<reference evidence="1" key="2">
    <citation type="submission" date="2018-03" db="EMBL/GenBank/DDBJ databases">
        <title>The Triticum urartu genome reveals the dynamic nature of wheat genome evolution.</title>
        <authorList>
            <person name="Ling H."/>
            <person name="Ma B."/>
            <person name="Shi X."/>
            <person name="Liu H."/>
            <person name="Dong L."/>
            <person name="Sun H."/>
            <person name="Cao Y."/>
            <person name="Gao Q."/>
            <person name="Zheng S."/>
            <person name="Li Y."/>
            <person name="Yu Y."/>
            <person name="Du H."/>
            <person name="Qi M."/>
            <person name="Li Y."/>
            <person name="Yu H."/>
            <person name="Cui Y."/>
            <person name="Wang N."/>
            <person name="Chen C."/>
            <person name="Wu H."/>
            <person name="Zhao Y."/>
            <person name="Zhang J."/>
            <person name="Li Y."/>
            <person name="Zhou W."/>
            <person name="Zhang B."/>
            <person name="Hu W."/>
            <person name="Eijk M."/>
            <person name="Tang J."/>
            <person name="Witsenboer H."/>
            <person name="Zhao S."/>
            <person name="Li Z."/>
            <person name="Zhang A."/>
            <person name="Wang D."/>
            <person name="Liang C."/>
        </authorList>
    </citation>
    <scope>NUCLEOTIDE SEQUENCE [LARGE SCALE GENOMIC DNA]</scope>
    <source>
        <strain evidence="1">cv. G1812</strain>
    </source>
</reference>
<dbReference type="PANTHER" id="PTHR31973">
    <property type="entry name" value="POLYPROTEIN, PUTATIVE-RELATED"/>
    <property type="match status" value="1"/>
</dbReference>
<evidence type="ECO:0000313" key="1">
    <source>
        <dbReference type="EnsemblPlants" id="TuG1812G0500002564.01.T01"/>
    </source>
</evidence>
<dbReference type="Proteomes" id="UP000015106">
    <property type="component" value="Chromosome 5"/>
</dbReference>
<dbReference type="AlphaFoldDB" id="A0A8R7QCT1"/>
<evidence type="ECO:0000313" key="2">
    <source>
        <dbReference type="Proteomes" id="UP000015106"/>
    </source>
</evidence>
<dbReference type="EnsemblPlants" id="TuG1812G0500002564.01.T01">
    <property type="protein sequence ID" value="TuG1812G0500002564.01.T01"/>
    <property type="gene ID" value="TuG1812G0500002564.01"/>
</dbReference>
<keyword evidence="2" id="KW-1185">Reference proteome</keyword>
<dbReference type="PANTHER" id="PTHR31973:SF187">
    <property type="entry name" value="MUTATOR TRANSPOSASE MUDRA PROTEIN"/>
    <property type="match status" value="1"/>
</dbReference>
<accession>A0A8R7QCT1</accession>
<reference evidence="1" key="3">
    <citation type="submission" date="2022-06" db="UniProtKB">
        <authorList>
            <consortium name="EnsemblPlants"/>
        </authorList>
    </citation>
    <scope>IDENTIFICATION</scope>
</reference>
<dbReference type="Gramene" id="TuG1812G0500002564.01.T01">
    <property type="protein sequence ID" value="TuG1812G0500002564.01.T01"/>
    <property type="gene ID" value="TuG1812G0500002564.01"/>
</dbReference>
<reference evidence="2" key="1">
    <citation type="journal article" date="2013" name="Nature">
        <title>Draft genome of the wheat A-genome progenitor Triticum urartu.</title>
        <authorList>
            <person name="Ling H.Q."/>
            <person name="Zhao S."/>
            <person name="Liu D."/>
            <person name="Wang J."/>
            <person name="Sun H."/>
            <person name="Zhang C."/>
            <person name="Fan H."/>
            <person name="Li D."/>
            <person name="Dong L."/>
            <person name="Tao Y."/>
            <person name="Gao C."/>
            <person name="Wu H."/>
            <person name="Li Y."/>
            <person name="Cui Y."/>
            <person name="Guo X."/>
            <person name="Zheng S."/>
            <person name="Wang B."/>
            <person name="Yu K."/>
            <person name="Liang Q."/>
            <person name="Yang W."/>
            <person name="Lou X."/>
            <person name="Chen J."/>
            <person name="Feng M."/>
            <person name="Jian J."/>
            <person name="Zhang X."/>
            <person name="Luo G."/>
            <person name="Jiang Y."/>
            <person name="Liu J."/>
            <person name="Wang Z."/>
            <person name="Sha Y."/>
            <person name="Zhang B."/>
            <person name="Wu H."/>
            <person name="Tang D."/>
            <person name="Shen Q."/>
            <person name="Xue P."/>
            <person name="Zou S."/>
            <person name="Wang X."/>
            <person name="Liu X."/>
            <person name="Wang F."/>
            <person name="Yang Y."/>
            <person name="An X."/>
            <person name="Dong Z."/>
            <person name="Zhang K."/>
            <person name="Zhang X."/>
            <person name="Luo M.C."/>
            <person name="Dvorak J."/>
            <person name="Tong Y."/>
            <person name="Wang J."/>
            <person name="Yang H."/>
            <person name="Li Z."/>
            <person name="Wang D."/>
            <person name="Zhang A."/>
            <person name="Wang J."/>
        </authorList>
    </citation>
    <scope>NUCLEOTIDE SEQUENCE</scope>
    <source>
        <strain evidence="2">cv. G1812</strain>
    </source>
</reference>
<sequence length="150" mass="17557">MDEASYSYTEHGYYVAMDELKRECEAAWAWLSKIPKHTWARHAMDTNCKTDLVVNNLSEVFNKWVLDVRAKPIRTMVDGIRTKLMVKFNTNRTKTQTVRWEICPTYAKKLEEVKKWSRNCQSLMAGPNLFQVTSEERTYVVNLAHRTCGC</sequence>
<name>A0A8R7QCT1_TRIUA</name>
<protein>
    <submittedName>
        <fullName evidence="1">Uncharacterized protein</fullName>
    </submittedName>
</protein>
<organism evidence="1 2">
    <name type="scientific">Triticum urartu</name>
    <name type="common">Red wild einkorn</name>
    <name type="synonym">Crithodium urartu</name>
    <dbReference type="NCBI Taxonomy" id="4572"/>
    <lineage>
        <taxon>Eukaryota</taxon>
        <taxon>Viridiplantae</taxon>
        <taxon>Streptophyta</taxon>
        <taxon>Embryophyta</taxon>
        <taxon>Tracheophyta</taxon>
        <taxon>Spermatophyta</taxon>
        <taxon>Magnoliopsida</taxon>
        <taxon>Liliopsida</taxon>
        <taxon>Poales</taxon>
        <taxon>Poaceae</taxon>
        <taxon>BOP clade</taxon>
        <taxon>Pooideae</taxon>
        <taxon>Triticodae</taxon>
        <taxon>Triticeae</taxon>
        <taxon>Triticinae</taxon>
        <taxon>Triticum</taxon>
    </lineage>
</organism>
<proteinExistence type="predicted"/>